<name>A0A0A9BDS7_ARUDO</name>
<protein>
    <submittedName>
        <fullName evidence="1">Uncharacterized protein</fullName>
    </submittedName>
</protein>
<reference evidence="1" key="2">
    <citation type="journal article" date="2015" name="Data Brief">
        <title>Shoot transcriptome of the giant reed, Arundo donax.</title>
        <authorList>
            <person name="Barrero R.A."/>
            <person name="Guerrero F.D."/>
            <person name="Moolhuijzen P."/>
            <person name="Goolsby J.A."/>
            <person name="Tidwell J."/>
            <person name="Bellgard S.E."/>
            <person name="Bellgard M.I."/>
        </authorList>
    </citation>
    <scope>NUCLEOTIDE SEQUENCE</scope>
    <source>
        <tissue evidence="1">Shoot tissue taken approximately 20 cm above the soil surface</tissue>
    </source>
</reference>
<organism evidence="1">
    <name type="scientific">Arundo donax</name>
    <name type="common">Giant reed</name>
    <name type="synonym">Donax arundinaceus</name>
    <dbReference type="NCBI Taxonomy" id="35708"/>
    <lineage>
        <taxon>Eukaryota</taxon>
        <taxon>Viridiplantae</taxon>
        <taxon>Streptophyta</taxon>
        <taxon>Embryophyta</taxon>
        <taxon>Tracheophyta</taxon>
        <taxon>Spermatophyta</taxon>
        <taxon>Magnoliopsida</taxon>
        <taxon>Liliopsida</taxon>
        <taxon>Poales</taxon>
        <taxon>Poaceae</taxon>
        <taxon>PACMAD clade</taxon>
        <taxon>Arundinoideae</taxon>
        <taxon>Arundineae</taxon>
        <taxon>Arundo</taxon>
    </lineage>
</organism>
<sequence>MHFLRGKVKGSSFV</sequence>
<dbReference type="EMBL" id="GBRH01237582">
    <property type="protein sequence ID" value="JAD60313.1"/>
    <property type="molecule type" value="Transcribed_RNA"/>
</dbReference>
<proteinExistence type="predicted"/>
<accession>A0A0A9BDS7</accession>
<evidence type="ECO:0000313" key="1">
    <source>
        <dbReference type="EMBL" id="JAD60313.1"/>
    </source>
</evidence>
<reference evidence="1" key="1">
    <citation type="submission" date="2014-09" db="EMBL/GenBank/DDBJ databases">
        <authorList>
            <person name="Magalhaes I.L.F."/>
            <person name="Oliveira U."/>
            <person name="Santos F.R."/>
            <person name="Vidigal T.H.D.A."/>
            <person name="Brescovit A.D."/>
            <person name="Santos A.J."/>
        </authorList>
    </citation>
    <scope>NUCLEOTIDE SEQUENCE</scope>
    <source>
        <tissue evidence="1">Shoot tissue taken approximately 20 cm above the soil surface</tissue>
    </source>
</reference>